<dbReference type="AlphaFoldDB" id="A0A2H3SJZ1"/>
<comment type="caution">
    <text evidence="1">The sequence shown here is derived from an EMBL/GenBank/DDBJ whole genome shotgun (WGS) entry which is preliminary data.</text>
</comment>
<organism evidence="1 2">
    <name type="scientific">Fusarium fujikuroi</name>
    <name type="common">Bakanae and foot rot disease fungus</name>
    <name type="synonym">Gibberella fujikuroi</name>
    <dbReference type="NCBI Taxonomy" id="5127"/>
    <lineage>
        <taxon>Eukaryota</taxon>
        <taxon>Fungi</taxon>
        <taxon>Dikarya</taxon>
        <taxon>Ascomycota</taxon>
        <taxon>Pezizomycotina</taxon>
        <taxon>Sordariomycetes</taxon>
        <taxon>Hypocreomycetidae</taxon>
        <taxon>Hypocreales</taxon>
        <taxon>Nectriaceae</taxon>
        <taxon>Fusarium</taxon>
        <taxon>Fusarium fujikuroi species complex</taxon>
    </lineage>
</organism>
<reference evidence="1" key="1">
    <citation type="submission" date="2019-05" db="EMBL/GenBank/DDBJ databases">
        <authorList>
            <person name="Piombo E."/>
        </authorList>
    </citation>
    <scope>NUCLEOTIDE SEQUENCE</scope>
    <source>
        <strain evidence="1">C2S</strain>
    </source>
</reference>
<evidence type="ECO:0000313" key="1">
    <source>
        <dbReference type="EMBL" id="VTT74554.1"/>
    </source>
</evidence>
<dbReference type="Proteomes" id="UP000760494">
    <property type="component" value="Unassembled WGS sequence"/>
</dbReference>
<accession>A0A2H3SJZ1</accession>
<name>A0A2H3SJZ1_FUSFU</name>
<dbReference type="EMBL" id="CABFJX010000374">
    <property type="protein sequence ID" value="VTT74554.1"/>
    <property type="molecule type" value="Genomic_DNA"/>
</dbReference>
<evidence type="ECO:0000313" key="2">
    <source>
        <dbReference type="Proteomes" id="UP000760494"/>
    </source>
</evidence>
<protein>
    <submittedName>
        <fullName evidence="1">Uncharacterized protein</fullName>
    </submittedName>
</protein>
<sequence length="67" mass="7308">MPLNFEAFQSSGLRTNSFRQLSTNAPKLSRTTSATAQIPDKAAASLYTQQDSNAIDFDDPETADWPA</sequence>
<gene>
    <name evidence="1" type="ORF">C2S_1751</name>
</gene>
<proteinExistence type="predicted"/>